<dbReference type="GO" id="GO:0005737">
    <property type="term" value="C:cytoplasm"/>
    <property type="evidence" value="ECO:0007669"/>
    <property type="project" value="TreeGrafter"/>
</dbReference>
<dbReference type="AlphaFoldDB" id="A0AAE0QH52"/>
<comment type="caution">
    <text evidence="3">The sequence shown here is derived from an EMBL/GenBank/DDBJ whole genome shotgun (WGS) entry which is preliminary data.</text>
</comment>
<dbReference type="InterPro" id="IPR050996">
    <property type="entry name" value="Docking_Protein_DOK"/>
</dbReference>
<reference evidence="3" key="1">
    <citation type="submission" date="2023-06" db="EMBL/GenBank/DDBJ databases">
        <title>Male Hemibagrus guttatus genome.</title>
        <authorList>
            <person name="Bian C."/>
        </authorList>
    </citation>
    <scope>NUCLEOTIDE SEQUENCE</scope>
    <source>
        <strain evidence="3">Male_cb2023</strain>
        <tissue evidence="3">Muscle</tissue>
    </source>
</reference>
<dbReference type="Gene3D" id="2.30.29.30">
    <property type="entry name" value="Pleckstrin-homology domain (PH domain)/Phosphotyrosine-binding domain (PTB)"/>
    <property type="match status" value="2"/>
</dbReference>
<keyword evidence="4" id="KW-1185">Reference proteome</keyword>
<dbReference type="PANTHER" id="PTHR21258">
    <property type="entry name" value="DOCKING PROTEIN RELATED"/>
    <property type="match status" value="1"/>
</dbReference>
<feature type="region of interest" description="Disordered" evidence="1">
    <location>
        <begin position="298"/>
        <end position="325"/>
    </location>
</feature>
<dbReference type="InterPro" id="IPR011993">
    <property type="entry name" value="PH-like_dom_sf"/>
</dbReference>
<dbReference type="SMART" id="SM01244">
    <property type="entry name" value="IRS"/>
    <property type="match status" value="1"/>
</dbReference>
<sequence>MVFKPSQAGVGRIEIYDVREGAGMSAKLTNLKKAEKRVIRLAECLSVTPALGESCPAGCTSFYLNTVHRIYTLAAPIEDEWVPTLCSLAFQPNEGGGEARRALGDGGDVDAPMTENDIYSTLSPGEEGISIEAGRRCQTGEGLFIFLSNQGQQIYRAIEEAIMHQSVQDLLSKATALPQDIIVQKPSPPSPNTGISRRNLALPALPGPKPTAVSSKPECGQDLYAKVKPLPKPRNVPPPPPPVLPLLKVMTEPKAELKPKDMDISDMEPDYESCDWNKNAQLSQDSSDRQLYSTIKPLLHTRRKPDEDANHENPKSSRQSPVIGYPEAPVNFKKILSDVLFKDGTRITPSPIPKLYRESPDLLAEPDYYEIQK</sequence>
<dbReference type="Proteomes" id="UP001274896">
    <property type="component" value="Unassembled WGS sequence"/>
</dbReference>
<dbReference type="GO" id="GO:0007169">
    <property type="term" value="P:cell surface receptor protein tyrosine kinase signaling pathway"/>
    <property type="evidence" value="ECO:0007669"/>
    <property type="project" value="TreeGrafter"/>
</dbReference>
<evidence type="ECO:0000256" key="1">
    <source>
        <dbReference type="SAM" id="MobiDB-lite"/>
    </source>
</evidence>
<dbReference type="Pfam" id="PF02174">
    <property type="entry name" value="IRS"/>
    <property type="match status" value="1"/>
</dbReference>
<evidence type="ECO:0000259" key="2">
    <source>
        <dbReference type="Pfam" id="PF02174"/>
    </source>
</evidence>
<gene>
    <name evidence="3" type="ORF">QTP70_027498</name>
</gene>
<feature type="compositionally biased region" description="Basic and acidic residues" evidence="1">
    <location>
        <begin position="304"/>
        <end position="315"/>
    </location>
</feature>
<name>A0AAE0QH52_9TELE</name>
<dbReference type="EMBL" id="JAUCMX010000016">
    <property type="protein sequence ID" value="KAK3520582.1"/>
    <property type="molecule type" value="Genomic_DNA"/>
</dbReference>
<dbReference type="GO" id="GO:0007265">
    <property type="term" value="P:Ras protein signal transduction"/>
    <property type="evidence" value="ECO:0007669"/>
    <property type="project" value="TreeGrafter"/>
</dbReference>
<proteinExistence type="predicted"/>
<dbReference type="GO" id="GO:0043410">
    <property type="term" value="P:positive regulation of MAPK cascade"/>
    <property type="evidence" value="ECO:0007669"/>
    <property type="project" value="TreeGrafter"/>
</dbReference>
<feature type="domain" description="IRS-type PTB" evidence="2">
    <location>
        <begin position="130"/>
        <end position="163"/>
    </location>
</feature>
<evidence type="ECO:0000313" key="4">
    <source>
        <dbReference type="Proteomes" id="UP001274896"/>
    </source>
</evidence>
<evidence type="ECO:0000313" key="3">
    <source>
        <dbReference type="EMBL" id="KAK3520582.1"/>
    </source>
</evidence>
<protein>
    <recommendedName>
        <fullName evidence="2">IRS-type PTB domain-containing protein</fullName>
    </recommendedName>
</protein>
<dbReference type="SUPFAM" id="SSF50729">
    <property type="entry name" value="PH domain-like"/>
    <property type="match status" value="1"/>
</dbReference>
<accession>A0AAE0QH52</accession>
<organism evidence="3 4">
    <name type="scientific">Hemibagrus guttatus</name>
    <dbReference type="NCBI Taxonomy" id="175788"/>
    <lineage>
        <taxon>Eukaryota</taxon>
        <taxon>Metazoa</taxon>
        <taxon>Chordata</taxon>
        <taxon>Craniata</taxon>
        <taxon>Vertebrata</taxon>
        <taxon>Euteleostomi</taxon>
        <taxon>Actinopterygii</taxon>
        <taxon>Neopterygii</taxon>
        <taxon>Teleostei</taxon>
        <taxon>Ostariophysi</taxon>
        <taxon>Siluriformes</taxon>
        <taxon>Bagridae</taxon>
        <taxon>Hemibagrus</taxon>
    </lineage>
</organism>
<dbReference type="PANTHER" id="PTHR21258:SF58">
    <property type="entry name" value="DOCKING PROTEIN 3-LIKE"/>
    <property type="match status" value="1"/>
</dbReference>
<dbReference type="InterPro" id="IPR002404">
    <property type="entry name" value="IRS_PTB"/>
</dbReference>